<organism evidence="2 3">
    <name type="scientific">Euzebya pacifica</name>
    <dbReference type="NCBI Taxonomy" id="1608957"/>
    <lineage>
        <taxon>Bacteria</taxon>
        <taxon>Bacillati</taxon>
        <taxon>Actinomycetota</taxon>
        <taxon>Nitriliruptoria</taxon>
        <taxon>Euzebyales</taxon>
    </lineage>
</organism>
<keyword evidence="3" id="KW-1185">Reference proteome</keyword>
<protein>
    <submittedName>
        <fullName evidence="2">Uncharacterized protein</fullName>
    </submittedName>
</protein>
<dbReference type="AlphaFoldDB" id="A0A346XS69"/>
<name>A0A346XS69_9ACTN</name>
<dbReference type="SUPFAM" id="SSF160387">
    <property type="entry name" value="NosL/MerB-like"/>
    <property type="match status" value="1"/>
</dbReference>
<reference evidence="2 3" key="1">
    <citation type="submission" date="2018-09" db="EMBL/GenBank/DDBJ databases">
        <title>Complete genome sequence of Euzebya sp. DY32-46 isolated from seawater of Pacific Ocean.</title>
        <authorList>
            <person name="Xu L."/>
            <person name="Wu Y.-H."/>
            <person name="Xu X.-W."/>
        </authorList>
    </citation>
    <scope>NUCLEOTIDE SEQUENCE [LARGE SCALE GENOMIC DNA]</scope>
    <source>
        <strain evidence="2 3">DY32-46</strain>
    </source>
</reference>
<gene>
    <name evidence="2" type="ORF">DVS28_a0359</name>
</gene>
<dbReference type="RefSeq" id="WP_114589923.1">
    <property type="nucleotide sequence ID" value="NZ_CP031165.1"/>
</dbReference>
<evidence type="ECO:0000256" key="1">
    <source>
        <dbReference type="SAM" id="MobiDB-lite"/>
    </source>
</evidence>
<dbReference type="OrthoDB" id="5193444at2"/>
<evidence type="ECO:0000313" key="3">
    <source>
        <dbReference type="Proteomes" id="UP000264006"/>
    </source>
</evidence>
<dbReference type="Proteomes" id="UP000264006">
    <property type="component" value="Chromosome"/>
</dbReference>
<evidence type="ECO:0000313" key="2">
    <source>
        <dbReference type="EMBL" id="AXV05066.1"/>
    </source>
</evidence>
<sequence length="71" mass="7794">MAPFRSEEHITRWLDGRPAGATTSLSTLSALAHAWWGDRLSPDWTPRSRDEGQAILDGLGLTDPHWTLPGG</sequence>
<feature type="region of interest" description="Disordered" evidence="1">
    <location>
        <begin position="42"/>
        <end position="71"/>
    </location>
</feature>
<dbReference type="KEGG" id="euz:DVS28_a0359"/>
<accession>A0A346XS69</accession>
<dbReference type="EMBL" id="CP031165">
    <property type="protein sequence ID" value="AXV05066.1"/>
    <property type="molecule type" value="Genomic_DNA"/>
</dbReference>
<proteinExistence type="predicted"/>